<dbReference type="AlphaFoldDB" id="W2Y5W6"/>
<accession>W2Y5W6</accession>
<protein>
    <recommendedName>
        <fullName evidence="1">DUF7769 domain-containing protein</fullName>
    </recommendedName>
</protein>
<dbReference type="EMBL" id="ANIY01004352">
    <property type="protein sequence ID" value="ETP30013.1"/>
    <property type="molecule type" value="Genomic_DNA"/>
</dbReference>
<dbReference type="GO" id="GO:0003676">
    <property type="term" value="F:nucleic acid binding"/>
    <property type="evidence" value="ECO:0007669"/>
    <property type="project" value="InterPro"/>
</dbReference>
<organism evidence="2 3">
    <name type="scientific">Phytophthora nicotianae P10297</name>
    <dbReference type="NCBI Taxonomy" id="1317064"/>
    <lineage>
        <taxon>Eukaryota</taxon>
        <taxon>Sar</taxon>
        <taxon>Stramenopiles</taxon>
        <taxon>Oomycota</taxon>
        <taxon>Peronosporomycetes</taxon>
        <taxon>Peronosporales</taxon>
        <taxon>Peronosporaceae</taxon>
        <taxon>Phytophthora</taxon>
    </lineage>
</organism>
<comment type="caution">
    <text evidence="2">The sequence shown here is derived from an EMBL/GenBank/DDBJ whole genome shotgun (WGS) entry which is preliminary data.</text>
</comment>
<dbReference type="Gene3D" id="3.30.420.10">
    <property type="entry name" value="Ribonuclease H-like superfamily/Ribonuclease H"/>
    <property type="match status" value="1"/>
</dbReference>
<reference evidence="2 3" key="1">
    <citation type="submission" date="2013-11" db="EMBL/GenBank/DDBJ databases">
        <title>The Genome Sequence of Phytophthora parasitica P10297.</title>
        <authorList>
            <consortium name="The Broad Institute Genomics Platform"/>
            <person name="Russ C."/>
            <person name="Tyler B."/>
            <person name="Panabieres F."/>
            <person name="Shan W."/>
            <person name="Tripathy S."/>
            <person name="Grunwald N."/>
            <person name="Machado M."/>
            <person name="Johnson C.S."/>
            <person name="Walker B."/>
            <person name="Young S.K."/>
            <person name="Zeng Q."/>
            <person name="Gargeya S."/>
            <person name="Fitzgerald M."/>
            <person name="Haas B."/>
            <person name="Abouelleil A."/>
            <person name="Allen A.W."/>
            <person name="Alvarado L."/>
            <person name="Arachchi H.M."/>
            <person name="Berlin A.M."/>
            <person name="Chapman S.B."/>
            <person name="Gainer-Dewar J."/>
            <person name="Goldberg J."/>
            <person name="Griggs A."/>
            <person name="Gujja S."/>
            <person name="Hansen M."/>
            <person name="Howarth C."/>
            <person name="Imamovic A."/>
            <person name="Ireland A."/>
            <person name="Larimer J."/>
            <person name="McCowan C."/>
            <person name="Murphy C."/>
            <person name="Pearson M."/>
            <person name="Poon T.W."/>
            <person name="Priest M."/>
            <person name="Roberts A."/>
            <person name="Saif S."/>
            <person name="Shea T."/>
            <person name="Sisk P."/>
            <person name="Sykes S."/>
            <person name="Wortman J."/>
            <person name="Nusbaum C."/>
            <person name="Birren B."/>
        </authorList>
    </citation>
    <scope>NUCLEOTIDE SEQUENCE [LARGE SCALE GENOMIC DNA]</scope>
    <source>
        <strain evidence="2 3">P10297</strain>
    </source>
</reference>
<feature type="domain" description="DUF7769" evidence="1">
    <location>
        <begin position="275"/>
        <end position="322"/>
    </location>
</feature>
<name>W2Y5W6_PHYNI</name>
<dbReference type="PANTHER" id="PTHR47169:SF2">
    <property type="entry name" value="OS01G0541250 PROTEIN"/>
    <property type="match status" value="1"/>
</dbReference>
<dbReference type="PANTHER" id="PTHR47169">
    <property type="entry name" value="OS01G0541250 PROTEIN"/>
    <property type="match status" value="1"/>
</dbReference>
<dbReference type="Pfam" id="PF24964">
    <property type="entry name" value="DUF7769"/>
    <property type="match status" value="1"/>
</dbReference>
<dbReference type="Proteomes" id="UP000018948">
    <property type="component" value="Unassembled WGS sequence"/>
</dbReference>
<proteinExistence type="predicted"/>
<dbReference type="InterPro" id="IPR056671">
    <property type="entry name" value="DUF7769"/>
</dbReference>
<sequence>METGLTIPTPPRAQATARTLQKGHDCERQVSLLTALGTAAVVADKQTKAPKRFHYYIPFVGAVSHARRMDIGKQHGNAVNTNAAAINEALVVVWFSSIAELVGELGPVRVQIKPQGASKQRRYFSNADHALLPPALTWELLSEEYNKYLDDHYVDTPRSSHSAFVRILPKRCPTIRIRSGRSQVSDICVIYRARMTTEADAIETETFARFIRSGLAEMTVQRLLFPTPPVSGQTEPASRTYNIFNTVTSGFSLGLRPPRLLDCVYVYETMGKSYLSDVERKAVIDELLRISENGKLPRGAYAKVASGVERDPTTISTIWKRYVAAVEAGVVGGEWKSRRKRHCGRKRKNRDELREKLARVPMEDRAVERRAAAAAGVSRHLVRQAVREGMLKRRTVLIKPALTPENKLRRVEHALSFIDDRTLEFESMHNVVHVDEKWFYSDRGKRSYLVLEGEKPPPRFWKSKRFIPNTMFLAALARPRYDPHRKQQWDDKLGVWSFTEKYEAQRSSKNRAKGAVCTRNIDTVDREVYREYLVTKVFPAIKAQWPRKDRHMLILVQQDNAKLHVEPWDPDVVKAGQEGGWSIRMLCQAPNSPDLNTLDLGVFNAMQTLQYYIPRKGIDALIASVNTAFSQLKSDTVNDIFLTLQACMLASLREEGGNVYKLPHLKKAKLRRAKCLPTSLKCSRELYESAVALLAASDRGSALLFGKK</sequence>
<dbReference type="InterPro" id="IPR036397">
    <property type="entry name" value="RNaseH_sf"/>
</dbReference>
<evidence type="ECO:0000259" key="1">
    <source>
        <dbReference type="Pfam" id="PF24964"/>
    </source>
</evidence>
<evidence type="ECO:0000313" key="2">
    <source>
        <dbReference type="EMBL" id="ETP30013.1"/>
    </source>
</evidence>
<evidence type="ECO:0000313" key="3">
    <source>
        <dbReference type="Proteomes" id="UP000018948"/>
    </source>
</evidence>
<gene>
    <name evidence="2" type="ORF">F442_20940</name>
</gene>